<dbReference type="SUPFAM" id="SSF57716">
    <property type="entry name" value="Glucocorticoid receptor-like (DNA-binding domain)"/>
    <property type="match status" value="1"/>
</dbReference>
<dbReference type="Pfam" id="PF00105">
    <property type="entry name" value="zf-C4"/>
    <property type="match status" value="1"/>
</dbReference>
<gene>
    <name evidence="11" type="primary">CABZ01057488.1</name>
</gene>
<dbReference type="InterPro" id="IPR001628">
    <property type="entry name" value="Znf_hrmn_rcpt"/>
</dbReference>
<evidence type="ECO:0000256" key="7">
    <source>
        <dbReference type="ARBA" id="ARBA00023170"/>
    </source>
</evidence>
<keyword evidence="8" id="KW-0539">Nucleus</keyword>
<evidence type="ECO:0000256" key="5">
    <source>
        <dbReference type="ARBA" id="ARBA00023125"/>
    </source>
</evidence>
<feature type="domain" description="Nuclear receptor" evidence="10">
    <location>
        <begin position="28"/>
        <end position="68"/>
    </location>
</feature>
<dbReference type="PROSITE" id="PS51030">
    <property type="entry name" value="NUCLEAR_REC_DBD_2"/>
    <property type="match status" value="1"/>
</dbReference>
<feature type="non-terminal residue" evidence="11">
    <location>
        <position position="98"/>
    </location>
</feature>
<evidence type="ECO:0000259" key="10">
    <source>
        <dbReference type="PROSITE" id="PS51030"/>
    </source>
</evidence>
<feature type="region of interest" description="Disordered" evidence="9">
    <location>
        <begin position="78"/>
        <end position="98"/>
    </location>
</feature>
<dbReference type="Gene3D" id="3.30.50.10">
    <property type="entry name" value="Erythroid Transcription Factor GATA-1, subunit A"/>
    <property type="match status" value="1"/>
</dbReference>
<dbReference type="AlphaFoldDB" id="A0A1A8I5A2"/>
<evidence type="ECO:0000256" key="9">
    <source>
        <dbReference type="SAM" id="MobiDB-lite"/>
    </source>
</evidence>
<keyword evidence="1" id="KW-0479">Metal-binding</keyword>
<reference evidence="11" key="1">
    <citation type="submission" date="2016-05" db="EMBL/GenBank/DDBJ databases">
        <authorList>
            <person name="Lavstsen T."/>
            <person name="Jespersen J.S."/>
        </authorList>
    </citation>
    <scope>NUCLEOTIDE SEQUENCE</scope>
    <source>
        <tissue evidence="11">Brain</tissue>
    </source>
</reference>
<feature type="non-terminal residue" evidence="11">
    <location>
        <position position="1"/>
    </location>
</feature>
<keyword evidence="3" id="KW-0862">Zinc</keyword>
<name>A0A1A8I5A2_NOTKU</name>
<keyword evidence="7" id="KW-0675">Receptor</keyword>
<dbReference type="InterPro" id="IPR050274">
    <property type="entry name" value="Nuclear_hormone_rcpt_NR2"/>
</dbReference>
<evidence type="ECO:0000256" key="6">
    <source>
        <dbReference type="ARBA" id="ARBA00023163"/>
    </source>
</evidence>
<evidence type="ECO:0000256" key="4">
    <source>
        <dbReference type="ARBA" id="ARBA00023015"/>
    </source>
</evidence>
<evidence type="ECO:0000256" key="3">
    <source>
        <dbReference type="ARBA" id="ARBA00022833"/>
    </source>
</evidence>
<protein>
    <recommendedName>
        <fullName evidence="10">Nuclear receptor domain-containing protein</fullName>
    </recommendedName>
</protein>
<dbReference type="GO" id="GO:0043565">
    <property type="term" value="F:sequence-specific DNA binding"/>
    <property type="evidence" value="ECO:0007669"/>
    <property type="project" value="InterPro"/>
</dbReference>
<evidence type="ECO:0000256" key="1">
    <source>
        <dbReference type="ARBA" id="ARBA00022723"/>
    </source>
</evidence>
<accession>A0A1A8I5A2</accession>
<organism evidence="11">
    <name type="scientific">Nothobranchius kuhntae</name>
    <name type="common">Beira killifish</name>
    <dbReference type="NCBI Taxonomy" id="321403"/>
    <lineage>
        <taxon>Eukaryota</taxon>
        <taxon>Metazoa</taxon>
        <taxon>Chordata</taxon>
        <taxon>Craniata</taxon>
        <taxon>Vertebrata</taxon>
        <taxon>Euteleostomi</taxon>
        <taxon>Actinopterygii</taxon>
        <taxon>Neopterygii</taxon>
        <taxon>Teleostei</taxon>
        <taxon>Neoteleostei</taxon>
        <taxon>Acanthomorphata</taxon>
        <taxon>Ovalentaria</taxon>
        <taxon>Atherinomorphae</taxon>
        <taxon>Cyprinodontiformes</taxon>
        <taxon>Nothobranchiidae</taxon>
        <taxon>Nothobranchius</taxon>
    </lineage>
</organism>
<dbReference type="GO" id="GO:0003700">
    <property type="term" value="F:DNA-binding transcription factor activity"/>
    <property type="evidence" value="ECO:0007669"/>
    <property type="project" value="InterPro"/>
</dbReference>
<dbReference type="SMART" id="SM00399">
    <property type="entry name" value="ZnF_C4"/>
    <property type="match status" value="1"/>
</dbReference>
<keyword evidence="6" id="KW-0804">Transcription</keyword>
<evidence type="ECO:0000256" key="2">
    <source>
        <dbReference type="ARBA" id="ARBA00022771"/>
    </source>
</evidence>
<dbReference type="PRINTS" id="PR00047">
    <property type="entry name" value="STROIDFINGER"/>
</dbReference>
<evidence type="ECO:0000313" key="11">
    <source>
        <dbReference type="EMBL" id="SBQ91807.1"/>
    </source>
</evidence>
<dbReference type="EMBL" id="HAED01005777">
    <property type="protein sequence ID" value="SBQ91807.1"/>
    <property type="molecule type" value="Transcribed_RNA"/>
</dbReference>
<dbReference type="GO" id="GO:0008270">
    <property type="term" value="F:zinc ion binding"/>
    <property type="evidence" value="ECO:0007669"/>
    <property type="project" value="UniProtKB-KW"/>
</dbReference>
<sequence>WISSLGKLICDRPESAPSPSVLQTDAGGSLCCICADKATGKHCGASSCDGCKGFLRRSIRNNHTYNCRSTAVQDERDTLSFPRAKGQTAGPRQHAPAG</sequence>
<keyword evidence="2" id="KW-0863">Zinc-finger</keyword>
<reference evidence="11" key="2">
    <citation type="submission" date="2016-06" db="EMBL/GenBank/DDBJ databases">
        <title>The genome of a short-lived fish provides insights into sex chromosome evolution and the genetic control of aging.</title>
        <authorList>
            <person name="Reichwald K."/>
            <person name="Felder M."/>
            <person name="Petzold A."/>
            <person name="Koch P."/>
            <person name="Groth M."/>
            <person name="Platzer M."/>
        </authorList>
    </citation>
    <scope>NUCLEOTIDE SEQUENCE</scope>
    <source>
        <tissue evidence="11">Brain</tissue>
    </source>
</reference>
<proteinExistence type="predicted"/>
<evidence type="ECO:0000256" key="8">
    <source>
        <dbReference type="ARBA" id="ARBA00023242"/>
    </source>
</evidence>
<keyword evidence="4" id="KW-0805">Transcription regulation</keyword>
<keyword evidence="5" id="KW-0238">DNA-binding</keyword>
<dbReference type="InterPro" id="IPR013088">
    <property type="entry name" value="Znf_NHR/GATA"/>
</dbReference>
<dbReference type="PANTHER" id="PTHR24083">
    <property type="entry name" value="NUCLEAR HORMONE RECEPTOR"/>
    <property type="match status" value="1"/>
</dbReference>